<keyword evidence="7" id="KW-0675">Receptor</keyword>
<dbReference type="GO" id="GO:0030154">
    <property type="term" value="P:cell differentiation"/>
    <property type="evidence" value="ECO:0007669"/>
    <property type="project" value="TreeGrafter"/>
</dbReference>
<dbReference type="SUPFAM" id="SSF48508">
    <property type="entry name" value="Nuclear receptor ligand-binding domain"/>
    <property type="match status" value="1"/>
</dbReference>
<protein>
    <submittedName>
        <fullName evidence="11">Uncharacterized protein</fullName>
    </submittedName>
</protein>
<reference evidence="11" key="1">
    <citation type="submission" date="2020-11" db="EMBL/GenBank/DDBJ databases">
        <authorList>
            <person name="Tran Van P."/>
        </authorList>
    </citation>
    <scope>NUCLEOTIDE SEQUENCE</scope>
</reference>
<evidence type="ECO:0000256" key="7">
    <source>
        <dbReference type="ARBA" id="ARBA00023170"/>
    </source>
</evidence>
<evidence type="ECO:0000256" key="8">
    <source>
        <dbReference type="ARBA" id="ARBA00023242"/>
    </source>
</evidence>
<dbReference type="InterPro" id="IPR013088">
    <property type="entry name" value="Znf_NHR/GATA"/>
</dbReference>
<dbReference type="PRINTS" id="PR00047">
    <property type="entry name" value="STROIDFINGER"/>
</dbReference>
<organism evidence="11">
    <name type="scientific">Medioppia subpectinata</name>
    <dbReference type="NCBI Taxonomy" id="1979941"/>
    <lineage>
        <taxon>Eukaryota</taxon>
        <taxon>Metazoa</taxon>
        <taxon>Ecdysozoa</taxon>
        <taxon>Arthropoda</taxon>
        <taxon>Chelicerata</taxon>
        <taxon>Arachnida</taxon>
        <taxon>Acari</taxon>
        <taxon>Acariformes</taxon>
        <taxon>Sarcoptiformes</taxon>
        <taxon>Oribatida</taxon>
        <taxon>Brachypylina</taxon>
        <taxon>Oppioidea</taxon>
        <taxon>Oppiidae</taxon>
        <taxon>Medioppia</taxon>
    </lineage>
</organism>
<dbReference type="PROSITE" id="PS51030">
    <property type="entry name" value="NUCLEAR_REC_DBD_2"/>
    <property type="match status" value="1"/>
</dbReference>
<keyword evidence="1" id="KW-0479">Metal-binding</keyword>
<dbReference type="GO" id="GO:0008270">
    <property type="term" value="F:zinc ion binding"/>
    <property type="evidence" value="ECO:0007669"/>
    <property type="project" value="UniProtKB-KW"/>
</dbReference>
<evidence type="ECO:0000259" key="9">
    <source>
        <dbReference type="PROSITE" id="PS51030"/>
    </source>
</evidence>
<evidence type="ECO:0000313" key="12">
    <source>
        <dbReference type="Proteomes" id="UP000759131"/>
    </source>
</evidence>
<dbReference type="EMBL" id="CAJPIZ010000352">
    <property type="protein sequence ID" value="CAG2101222.1"/>
    <property type="molecule type" value="Genomic_DNA"/>
</dbReference>
<keyword evidence="6" id="KW-0804">Transcription</keyword>
<evidence type="ECO:0000256" key="6">
    <source>
        <dbReference type="ARBA" id="ARBA00023163"/>
    </source>
</evidence>
<keyword evidence="3" id="KW-0862">Zinc</keyword>
<evidence type="ECO:0000256" key="5">
    <source>
        <dbReference type="ARBA" id="ARBA00023125"/>
    </source>
</evidence>
<dbReference type="SMART" id="SM00399">
    <property type="entry name" value="ZnF_C4"/>
    <property type="match status" value="1"/>
</dbReference>
<keyword evidence="5" id="KW-0238">DNA-binding</keyword>
<accession>A0A7R9PU03</accession>
<evidence type="ECO:0000256" key="2">
    <source>
        <dbReference type="ARBA" id="ARBA00022771"/>
    </source>
</evidence>
<keyword evidence="2" id="KW-0863">Zinc-finger</keyword>
<feature type="non-terminal residue" evidence="11">
    <location>
        <position position="1"/>
    </location>
</feature>
<sequence length="295" mass="34863">MCSHNFGALTCEPCRQFFRRNANKNQDFSRQFCKKCRIDKCFAIGMKKGLFCSFKERENMVRNNDRKHKSLHGYRRKRVKIMDTIVSTTDELIPVYNKEPILVDQIPCIIRGGRFKQLFSFMNEIKDPVVRCTSNCTTYTDYIRITETWNELKYKQFVKMATNITEFNDLCAEDKVSLLKTGLSELMALTTVLRFDFEGEFWRVPILTAILLFNPNVQNLMNRDIIRLQQKTYMYLLQRYLEIKHNSKSESETRFGRLMNCLQDLYVVSPLSVKNYIEFNTTAKNPGPLMKELYN</sequence>
<gene>
    <name evidence="11" type="ORF">OSB1V03_LOCUS1273</name>
</gene>
<dbReference type="PANTHER" id="PTHR24082">
    <property type="entry name" value="NUCLEAR HORMONE RECEPTOR"/>
    <property type="match status" value="1"/>
</dbReference>
<evidence type="ECO:0000256" key="1">
    <source>
        <dbReference type="ARBA" id="ARBA00022723"/>
    </source>
</evidence>
<dbReference type="InterPro" id="IPR000536">
    <property type="entry name" value="Nucl_hrmn_rcpt_lig-bd"/>
</dbReference>
<proteinExistence type="predicted"/>
<dbReference type="InterPro" id="IPR050234">
    <property type="entry name" value="Nuclear_hormone_rcpt_NR1"/>
</dbReference>
<keyword evidence="12" id="KW-1185">Reference proteome</keyword>
<evidence type="ECO:0000256" key="4">
    <source>
        <dbReference type="ARBA" id="ARBA00023015"/>
    </source>
</evidence>
<dbReference type="GO" id="GO:0004879">
    <property type="term" value="F:nuclear receptor activity"/>
    <property type="evidence" value="ECO:0007669"/>
    <property type="project" value="TreeGrafter"/>
</dbReference>
<dbReference type="EMBL" id="OC854927">
    <property type="protein sequence ID" value="CAD7620792.1"/>
    <property type="molecule type" value="Genomic_DNA"/>
</dbReference>
<evidence type="ECO:0000313" key="11">
    <source>
        <dbReference type="EMBL" id="CAD7620792.1"/>
    </source>
</evidence>
<dbReference type="Pfam" id="PF00105">
    <property type="entry name" value="zf-C4"/>
    <property type="match status" value="1"/>
</dbReference>
<dbReference type="PANTHER" id="PTHR24082:SF283">
    <property type="entry name" value="NUCLEAR HORMONE RECEPTOR HR96"/>
    <property type="match status" value="1"/>
</dbReference>
<dbReference type="GO" id="GO:0000122">
    <property type="term" value="P:negative regulation of transcription by RNA polymerase II"/>
    <property type="evidence" value="ECO:0007669"/>
    <property type="project" value="TreeGrafter"/>
</dbReference>
<name>A0A7R9PU03_9ACAR</name>
<dbReference type="GO" id="GO:0045944">
    <property type="term" value="P:positive regulation of transcription by RNA polymerase II"/>
    <property type="evidence" value="ECO:0007669"/>
    <property type="project" value="TreeGrafter"/>
</dbReference>
<dbReference type="OrthoDB" id="6529205at2759"/>
<evidence type="ECO:0000259" key="10">
    <source>
        <dbReference type="PROSITE" id="PS51843"/>
    </source>
</evidence>
<dbReference type="AlphaFoldDB" id="A0A7R9PU03"/>
<dbReference type="SUPFAM" id="SSF57716">
    <property type="entry name" value="Glucocorticoid receptor-like (DNA-binding domain)"/>
    <property type="match status" value="1"/>
</dbReference>
<dbReference type="InterPro" id="IPR035500">
    <property type="entry name" value="NHR-like_dom_sf"/>
</dbReference>
<dbReference type="InterPro" id="IPR001628">
    <property type="entry name" value="Znf_hrmn_rcpt"/>
</dbReference>
<dbReference type="Gene3D" id="3.30.50.10">
    <property type="entry name" value="Erythroid Transcription Factor GATA-1, subunit A"/>
    <property type="match status" value="1"/>
</dbReference>
<evidence type="ECO:0000256" key="3">
    <source>
        <dbReference type="ARBA" id="ARBA00022833"/>
    </source>
</evidence>
<keyword evidence="8" id="KW-0539">Nucleus</keyword>
<feature type="domain" description="NR LBD" evidence="10">
    <location>
        <begin position="121"/>
        <end position="295"/>
    </location>
</feature>
<dbReference type="PROSITE" id="PS51843">
    <property type="entry name" value="NR_LBD"/>
    <property type="match status" value="1"/>
</dbReference>
<feature type="domain" description="Nuclear receptor" evidence="9">
    <location>
        <begin position="1"/>
        <end position="53"/>
    </location>
</feature>
<keyword evidence="4" id="KW-0805">Transcription regulation</keyword>
<dbReference type="GO" id="GO:0000978">
    <property type="term" value="F:RNA polymerase II cis-regulatory region sequence-specific DNA binding"/>
    <property type="evidence" value="ECO:0007669"/>
    <property type="project" value="TreeGrafter"/>
</dbReference>
<dbReference type="Gene3D" id="1.10.565.10">
    <property type="entry name" value="Retinoid X Receptor"/>
    <property type="match status" value="2"/>
</dbReference>
<dbReference type="SMART" id="SM00430">
    <property type="entry name" value="HOLI"/>
    <property type="match status" value="1"/>
</dbReference>
<dbReference type="Proteomes" id="UP000759131">
    <property type="component" value="Unassembled WGS sequence"/>
</dbReference>